<comment type="cofactor">
    <cofactor evidence="1">
        <name>pyridoxal 5'-phosphate</name>
        <dbReference type="ChEBI" id="CHEBI:597326"/>
    </cofactor>
</comment>
<dbReference type="InterPro" id="IPR015424">
    <property type="entry name" value="PyrdxlP-dep_Trfase"/>
</dbReference>
<dbReference type="GO" id="GO:0009448">
    <property type="term" value="P:gamma-aminobutyric acid metabolic process"/>
    <property type="evidence" value="ECO:0007669"/>
    <property type="project" value="InterPro"/>
</dbReference>
<dbReference type="NCBIfam" id="TIGR00700">
    <property type="entry name" value="GABAtrnsam"/>
    <property type="match status" value="1"/>
</dbReference>
<dbReference type="Gene3D" id="3.40.640.10">
    <property type="entry name" value="Type I PLP-dependent aspartate aminotransferase-like (Major domain)"/>
    <property type="match status" value="1"/>
</dbReference>
<dbReference type="PANTHER" id="PTHR11986:SF58">
    <property type="entry name" value="LEUCINE_METHIONINE RACEMASE"/>
    <property type="match status" value="1"/>
</dbReference>
<sequence>MTTNAELLQRRNAAVVRGVGHTTPISAARALNAEVWDVEGKRYVDFAGGIAVVNTGHCHPKVIAAVQAQMENFTHTCFQVLMYEPYIELAEKLNALAPISGPLKSVFFTTGAEATENAVKISRAATGRSGVIAFTGAFHGRTVMASAMTGKVVPYKKGLGPTLPDVWHVPFPVAHHGVTVEDSLRHLNFLFKADVDPSRVAAIILEPVQGEGGFYEVPAELMRALRRICDEHGIVLIADEVQTGFGRTGKMFAMEHYDVEADLICVAKSLAGGFPLSGVIGRAPIMDAADPGGLGGTYAGNPLSCAAALAVLEVFKDEKLLDRSNAIGARIKARLETLSRRNDLLPIAAIRGLGGMVAFEIVKSRGAAEPDADATKRVTQKAYENGLVLLSCGVNANVIRILVPLTASDAIVDEGLDVLETALAAA</sequence>
<dbReference type="GO" id="GO:0030170">
    <property type="term" value="F:pyridoxal phosphate binding"/>
    <property type="evidence" value="ECO:0007669"/>
    <property type="project" value="InterPro"/>
</dbReference>
<comment type="caution">
    <text evidence="7">The sequence shown here is derived from an EMBL/GenBank/DDBJ whole genome shotgun (WGS) entry which is preliminary data.</text>
</comment>
<dbReference type="CDD" id="cd00610">
    <property type="entry name" value="OAT_like"/>
    <property type="match status" value="1"/>
</dbReference>
<dbReference type="PROSITE" id="PS00600">
    <property type="entry name" value="AA_TRANSFER_CLASS_3"/>
    <property type="match status" value="1"/>
</dbReference>
<proteinExistence type="inferred from homology"/>
<dbReference type="RefSeq" id="WP_034836068.1">
    <property type="nucleotide sequence ID" value="NZ_JANX01000116.1"/>
</dbReference>
<organism evidence="7 8">
    <name type="scientific">Inquilinus limosus MP06</name>
    <dbReference type="NCBI Taxonomy" id="1398085"/>
    <lineage>
        <taxon>Bacteria</taxon>
        <taxon>Pseudomonadati</taxon>
        <taxon>Pseudomonadota</taxon>
        <taxon>Alphaproteobacteria</taxon>
        <taxon>Rhodospirillales</taxon>
        <taxon>Rhodospirillaceae</taxon>
        <taxon>Inquilinus</taxon>
    </lineage>
</organism>
<dbReference type="GO" id="GO:0042802">
    <property type="term" value="F:identical protein binding"/>
    <property type="evidence" value="ECO:0007669"/>
    <property type="project" value="TreeGrafter"/>
</dbReference>
<keyword evidence="5 6" id="KW-0663">Pyridoxal phosphate</keyword>
<name>A0A0A0D7N6_9PROT</name>
<comment type="similarity">
    <text evidence="2 6">Belongs to the class-III pyridoxal-phosphate-dependent aminotransferase family.</text>
</comment>
<dbReference type="AlphaFoldDB" id="A0A0A0D7N6"/>
<dbReference type="OrthoDB" id="9801834at2"/>
<dbReference type="InterPro" id="IPR050103">
    <property type="entry name" value="Class-III_PLP-dep_AT"/>
</dbReference>
<dbReference type="EC" id="2.6.1.19" evidence="7"/>
<evidence type="ECO:0000256" key="2">
    <source>
        <dbReference type="ARBA" id="ARBA00008954"/>
    </source>
</evidence>
<dbReference type="PANTHER" id="PTHR11986">
    <property type="entry name" value="AMINOTRANSFERASE CLASS III"/>
    <property type="match status" value="1"/>
</dbReference>
<protein>
    <submittedName>
        <fullName evidence="7">4-aminobutyrate aminotransferase</fullName>
        <ecNumber evidence="7">2.6.1.19</ecNumber>
    </submittedName>
</protein>
<dbReference type="GO" id="GO:0034386">
    <property type="term" value="F:4-aminobutyrate:2-oxoglutarate transaminase activity"/>
    <property type="evidence" value="ECO:0007669"/>
    <property type="project" value="UniProtKB-EC"/>
</dbReference>
<dbReference type="SUPFAM" id="SSF53383">
    <property type="entry name" value="PLP-dependent transferases"/>
    <property type="match status" value="1"/>
</dbReference>
<keyword evidence="4 7" id="KW-0808">Transferase</keyword>
<dbReference type="FunFam" id="3.40.640.10:FF:000013">
    <property type="entry name" value="4-aminobutyrate aminotransferase"/>
    <property type="match status" value="1"/>
</dbReference>
<accession>A0A0A0D7N6</accession>
<dbReference type="Proteomes" id="UP000029995">
    <property type="component" value="Unassembled WGS sequence"/>
</dbReference>
<dbReference type="InterPro" id="IPR015422">
    <property type="entry name" value="PyrdxlP-dep_Trfase_small"/>
</dbReference>
<dbReference type="InterPro" id="IPR004632">
    <property type="entry name" value="4NH2But_aminotransferase_bac"/>
</dbReference>
<dbReference type="InterPro" id="IPR005814">
    <property type="entry name" value="Aminotrans_3"/>
</dbReference>
<reference evidence="7 8" key="1">
    <citation type="submission" date="2014-01" db="EMBL/GenBank/DDBJ databases">
        <title>Genome sequence determination for a cystic fibrosis isolate, Inquilinus limosus.</title>
        <authorList>
            <person name="Pino M."/>
            <person name="Di Conza J."/>
            <person name="Gutkind G."/>
        </authorList>
    </citation>
    <scope>NUCLEOTIDE SEQUENCE [LARGE SCALE GENOMIC DNA]</scope>
    <source>
        <strain evidence="7 8">MP06</strain>
    </source>
</reference>
<evidence type="ECO:0000256" key="3">
    <source>
        <dbReference type="ARBA" id="ARBA00022576"/>
    </source>
</evidence>
<gene>
    <name evidence="7" type="ORF">P409_11885</name>
</gene>
<dbReference type="PIRSF" id="PIRSF000521">
    <property type="entry name" value="Transaminase_4ab_Lys_Orn"/>
    <property type="match status" value="1"/>
</dbReference>
<dbReference type="Gene3D" id="3.90.1150.10">
    <property type="entry name" value="Aspartate Aminotransferase, domain 1"/>
    <property type="match status" value="1"/>
</dbReference>
<evidence type="ECO:0000256" key="1">
    <source>
        <dbReference type="ARBA" id="ARBA00001933"/>
    </source>
</evidence>
<evidence type="ECO:0000256" key="4">
    <source>
        <dbReference type="ARBA" id="ARBA00022679"/>
    </source>
</evidence>
<evidence type="ECO:0000313" key="8">
    <source>
        <dbReference type="Proteomes" id="UP000029995"/>
    </source>
</evidence>
<evidence type="ECO:0000256" key="6">
    <source>
        <dbReference type="RuleBase" id="RU003560"/>
    </source>
</evidence>
<dbReference type="InterPro" id="IPR015421">
    <property type="entry name" value="PyrdxlP-dep_Trfase_major"/>
</dbReference>
<dbReference type="InterPro" id="IPR049704">
    <property type="entry name" value="Aminotrans_3_PPA_site"/>
</dbReference>
<dbReference type="Pfam" id="PF00202">
    <property type="entry name" value="Aminotran_3"/>
    <property type="match status" value="1"/>
</dbReference>
<dbReference type="EMBL" id="JANX01000116">
    <property type="protein sequence ID" value="KGM34149.1"/>
    <property type="molecule type" value="Genomic_DNA"/>
</dbReference>
<keyword evidence="3 7" id="KW-0032">Aminotransferase</keyword>
<evidence type="ECO:0000256" key="5">
    <source>
        <dbReference type="ARBA" id="ARBA00022898"/>
    </source>
</evidence>
<evidence type="ECO:0000313" key="7">
    <source>
        <dbReference type="EMBL" id="KGM34149.1"/>
    </source>
</evidence>